<feature type="compositionally biased region" description="Basic and acidic residues" evidence="1">
    <location>
        <begin position="65"/>
        <end position="83"/>
    </location>
</feature>
<gene>
    <name evidence="2" type="ORF">Pfra01_001784600</name>
</gene>
<evidence type="ECO:0000256" key="1">
    <source>
        <dbReference type="SAM" id="MobiDB-lite"/>
    </source>
</evidence>
<protein>
    <submittedName>
        <fullName evidence="2">Unnamed protein product</fullName>
    </submittedName>
</protein>
<dbReference type="OrthoDB" id="10606222at2759"/>
<sequence length="355" mass="38789">MNAEHTAYLNGDWGTDADFGASSKATKAASAPNASYLAKAKRLMETRLAADIANHNTTSGKKVTKRQEAVSRWEEQSSKEAKAMGRAVAAAAATVRSQSKEKHRASVAAEGERGSEARQVALSQLQQNKAAASNAKAKRKTMRPSVKGKKRQKKTSPHVMEPGDEDGADNESAAFSAEVVCCQQMKHHALRKLQQVPHGRLPGMNLKPGYDEEDGVEVAEPSDAPEASLRRHDALNSDVEGDARSDQWCNGVRSTVTSVHYRCKRKLAIVDSSVRFGANLILFIYGSGAGLPTSCEPLKSKSIPDWLKWVWLPTFTQSDNDNRAHAIRVPWYTEMEIADFGCGDAAEDTRSHWTK</sequence>
<dbReference type="EMBL" id="BSXT01002146">
    <property type="protein sequence ID" value="GMF47368.1"/>
    <property type="molecule type" value="Genomic_DNA"/>
</dbReference>
<feature type="compositionally biased region" description="Low complexity" evidence="1">
    <location>
        <begin position="21"/>
        <end position="30"/>
    </location>
</feature>
<reference evidence="2" key="1">
    <citation type="submission" date="2023-04" db="EMBL/GenBank/DDBJ databases">
        <title>Phytophthora fragariaefolia NBRC 109709.</title>
        <authorList>
            <person name="Ichikawa N."/>
            <person name="Sato H."/>
            <person name="Tonouchi N."/>
        </authorList>
    </citation>
    <scope>NUCLEOTIDE SEQUENCE</scope>
    <source>
        <strain evidence="2">NBRC 109709</strain>
    </source>
</reference>
<feature type="region of interest" description="Disordered" evidence="1">
    <location>
        <begin position="193"/>
        <end position="230"/>
    </location>
</feature>
<proteinExistence type="predicted"/>
<evidence type="ECO:0000313" key="3">
    <source>
        <dbReference type="Proteomes" id="UP001165121"/>
    </source>
</evidence>
<feature type="region of interest" description="Disordered" evidence="1">
    <location>
        <begin position="1"/>
        <end position="30"/>
    </location>
</feature>
<evidence type="ECO:0000313" key="2">
    <source>
        <dbReference type="EMBL" id="GMF47368.1"/>
    </source>
</evidence>
<dbReference type="Proteomes" id="UP001165121">
    <property type="component" value="Unassembled WGS sequence"/>
</dbReference>
<dbReference type="AlphaFoldDB" id="A0A9W6XXK4"/>
<comment type="caution">
    <text evidence="2">The sequence shown here is derived from an EMBL/GenBank/DDBJ whole genome shotgun (WGS) entry which is preliminary data.</text>
</comment>
<organism evidence="2 3">
    <name type="scientific">Phytophthora fragariaefolia</name>
    <dbReference type="NCBI Taxonomy" id="1490495"/>
    <lineage>
        <taxon>Eukaryota</taxon>
        <taxon>Sar</taxon>
        <taxon>Stramenopiles</taxon>
        <taxon>Oomycota</taxon>
        <taxon>Peronosporomycetes</taxon>
        <taxon>Peronosporales</taxon>
        <taxon>Peronosporaceae</taxon>
        <taxon>Phytophthora</taxon>
    </lineage>
</organism>
<feature type="region of interest" description="Disordered" evidence="1">
    <location>
        <begin position="55"/>
        <end position="171"/>
    </location>
</feature>
<name>A0A9W6XXK4_9STRA</name>
<keyword evidence="3" id="KW-1185">Reference proteome</keyword>
<accession>A0A9W6XXK4</accession>
<feature type="compositionally biased region" description="Basic residues" evidence="1">
    <location>
        <begin position="136"/>
        <end position="156"/>
    </location>
</feature>
<feature type="compositionally biased region" description="Low complexity" evidence="1">
    <location>
        <begin position="121"/>
        <end position="135"/>
    </location>
</feature>
<feature type="compositionally biased region" description="Low complexity" evidence="1">
    <location>
        <begin position="84"/>
        <end position="93"/>
    </location>
</feature>